<gene>
    <name evidence="1" type="ORF">GCM10022381_41700</name>
</gene>
<evidence type="ECO:0000313" key="1">
    <source>
        <dbReference type="EMBL" id="GAA3895839.1"/>
    </source>
</evidence>
<dbReference type="Proteomes" id="UP001501803">
    <property type="component" value="Unassembled WGS sequence"/>
</dbReference>
<reference evidence="2" key="1">
    <citation type="journal article" date="2019" name="Int. J. Syst. Evol. Microbiol.">
        <title>The Global Catalogue of Microorganisms (GCM) 10K type strain sequencing project: providing services to taxonomists for standard genome sequencing and annotation.</title>
        <authorList>
            <consortium name="The Broad Institute Genomics Platform"/>
            <consortium name="The Broad Institute Genome Sequencing Center for Infectious Disease"/>
            <person name="Wu L."/>
            <person name="Ma J."/>
        </authorList>
    </citation>
    <scope>NUCLEOTIDE SEQUENCE [LARGE SCALE GENOMIC DNA]</scope>
    <source>
        <strain evidence="2">JCM 17021</strain>
    </source>
</reference>
<evidence type="ECO:0000313" key="2">
    <source>
        <dbReference type="Proteomes" id="UP001501803"/>
    </source>
</evidence>
<dbReference type="RefSeq" id="WP_345069862.1">
    <property type="nucleotide sequence ID" value="NZ_BAABCN010000018.1"/>
</dbReference>
<sequence length="244" mass="27337">MGRSIESRVSQEVDAWLRWLPRWTPGTHPGRSRLCRRCFGSLIVVSAGLARDVPHAVQHALNMRMMLLIEELVDGFIERNLPLVLRDIKQNEERKAQKPFRPEEGLDPEYEGLDLDPAPVDGAPYLFTFGELAAAEELAEKQEKEKAAADDALWSAASFETDAPAPDRVLTRAEINALYDADDAVRAELERANNYSTRVGRKICAELEAEQERILAGVAEFIEPQVQALLADLDKALDSPLWPH</sequence>
<proteinExistence type="predicted"/>
<name>A0ABP7LBE1_9MICO</name>
<evidence type="ECO:0008006" key="3">
    <source>
        <dbReference type="Google" id="ProtNLM"/>
    </source>
</evidence>
<dbReference type="EMBL" id="BAABCN010000018">
    <property type="protein sequence ID" value="GAA3895839.1"/>
    <property type="molecule type" value="Genomic_DNA"/>
</dbReference>
<protein>
    <recommendedName>
        <fullName evidence="3">Spermidine/putrescine ABC transporter substrate-binding protein</fullName>
    </recommendedName>
</protein>
<accession>A0ABP7LBE1</accession>
<comment type="caution">
    <text evidence="1">The sequence shown here is derived from an EMBL/GenBank/DDBJ whole genome shotgun (WGS) entry which is preliminary data.</text>
</comment>
<organism evidence="1 2">
    <name type="scientific">Leifsonia kafniensis</name>
    <dbReference type="NCBI Taxonomy" id="475957"/>
    <lineage>
        <taxon>Bacteria</taxon>
        <taxon>Bacillati</taxon>
        <taxon>Actinomycetota</taxon>
        <taxon>Actinomycetes</taxon>
        <taxon>Micrococcales</taxon>
        <taxon>Microbacteriaceae</taxon>
        <taxon>Leifsonia</taxon>
    </lineage>
</organism>
<keyword evidence="2" id="KW-1185">Reference proteome</keyword>